<dbReference type="Proteomes" id="UP000028542">
    <property type="component" value="Unassembled WGS sequence"/>
</dbReference>
<dbReference type="GO" id="GO:0016747">
    <property type="term" value="F:acyltransferase activity, transferring groups other than amino-acyl groups"/>
    <property type="evidence" value="ECO:0007669"/>
    <property type="project" value="InterPro"/>
</dbReference>
<dbReference type="EMBL" id="JPMD01000056">
    <property type="protein sequence ID" value="KEZ84851.1"/>
    <property type="molecule type" value="Genomic_DNA"/>
</dbReference>
<organism evidence="2 3">
    <name type="scientific">Clostridium sulfidigenes</name>
    <dbReference type="NCBI Taxonomy" id="318464"/>
    <lineage>
        <taxon>Bacteria</taxon>
        <taxon>Bacillati</taxon>
        <taxon>Bacillota</taxon>
        <taxon>Clostridia</taxon>
        <taxon>Eubacteriales</taxon>
        <taxon>Clostridiaceae</taxon>
        <taxon>Clostridium</taxon>
    </lineage>
</organism>
<dbReference type="AlphaFoldDB" id="A0A084J7B7"/>
<dbReference type="InterPro" id="IPR016181">
    <property type="entry name" value="Acyl_CoA_acyltransferase"/>
</dbReference>
<dbReference type="Gene3D" id="3.40.630.30">
    <property type="match status" value="1"/>
</dbReference>
<dbReference type="eggNOG" id="ENOG50336M9">
    <property type="taxonomic scope" value="Bacteria"/>
</dbReference>
<reference evidence="2 3" key="1">
    <citation type="submission" date="2014-07" db="EMBL/GenBank/DDBJ databases">
        <title>Draft genome of Clostridium sulfidigenes 113A isolated from sediments associated with methane hydrate from Krishna Godavari basin.</title>
        <authorList>
            <person name="Honkalas V.S."/>
            <person name="Dabir A.P."/>
            <person name="Arora P."/>
            <person name="Dhakephalkar P.K."/>
        </authorList>
    </citation>
    <scope>NUCLEOTIDE SEQUENCE [LARGE SCALE GENOMIC DNA]</scope>
    <source>
        <strain evidence="2 3">113A</strain>
    </source>
</reference>
<gene>
    <name evidence="2" type="ORF">IO99_18175</name>
</gene>
<name>A0A084J7B7_9CLOT</name>
<evidence type="ECO:0000313" key="3">
    <source>
        <dbReference type="Proteomes" id="UP000028542"/>
    </source>
</evidence>
<sequence>MDLLDKKITNYIVYEGDYMNYKIVKIDARNYSLFDDMIYWRMNGSERLPLKEAIPQSIINELSNPNLFIYVVEVERRYVGWISLIYMPKVGKYNGFGHVYVDELWIHPSYRRNGFAYELMKKAETLRKEKNATGIRLYVDIDNISAQKLYEQCDFSVSCSAYLMEK</sequence>
<keyword evidence="3" id="KW-1185">Reference proteome</keyword>
<dbReference type="Pfam" id="PF00583">
    <property type="entry name" value="Acetyltransf_1"/>
    <property type="match status" value="1"/>
</dbReference>
<dbReference type="InterPro" id="IPR000182">
    <property type="entry name" value="GNAT_dom"/>
</dbReference>
<dbReference type="PROSITE" id="PS51186">
    <property type="entry name" value="GNAT"/>
    <property type="match status" value="1"/>
</dbReference>
<dbReference type="CDD" id="cd04301">
    <property type="entry name" value="NAT_SF"/>
    <property type="match status" value="1"/>
</dbReference>
<feature type="domain" description="N-acetyltransferase" evidence="1">
    <location>
        <begin position="26"/>
        <end position="166"/>
    </location>
</feature>
<evidence type="ECO:0000313" key="2">
    <source>
        <dbReference type="EMBL" id="KEZ84851.1"/>
    </source>
</evidence>
<dbReference type="PANTHER" id="PTHR43072">
    <property type="entry name" value="N-ACETYLTRANSFERASE"/>
    <property type="match status" value="1"/>
</dbReference>
<evidence type="ECO:0000259" key="1">
    <source>
        <dbReference type="PROSITE" id="PS51186"/>
    </source>
</evidence>
<dbReference type="SUPFAM" id="SSF55729">
    <property type="entry name" value="Acyl-CoA N-acyltransferases (Nat)"/>
    <property type="match status" value="1"/>
</dbReference>
<protein>
    <recommendedName>
        <fullName evidence="1">N-acetyltransferase domain-containing protein</fullName>
    </recommendedName>
</protein>
<dbReference type="STRING" id="318464.IO99_18175"/>
<proteinExistence type="predicted"/>
<comment type="caution">
    <text evidence="2">The sequence shown here is derived from an EMBL/GenBank/DDBJ whole genome shotgun (WGS) entry which is preliminary data.</text>
</comment>
<accession>A0A084J7B7</accession>